<name>A0A367S1C7_NOSPU</name>
<proteinExistence type="predicted"/>
<evidence type="ECO:0000313" key="1">
    <source>
        <dbReference type="EMBL" id="RCJ41790.1"/>
    </source>
</evidence>
<evidence type="ECO:0008006" key="3">
    <source>
        <dbReference type="Google" id="ProtNLM"/>
    </source>
</evidence>
<comment type="caution">
    <text evidence="1">The sequence shown here is derived from an EMBL/GenBank/DDBJ whole genome shotgun (WGS) entry which is preliminary data.</text>
</comment>
<dbReference type="Proteomes" id="UP000252085">
    <property type="component" value="Unassembled WGS sequence"/>
</dbReference>
<dbReference type="EMBL" id="LXQE01000029">
    <property type="protein sequence ID" value="RCJ41790.1"/>
    <property type="molecule type" value="Genomic_DNA"/>
</dbReference>
<accession>A0A367S1C7</accession>
<reference evidence="1 2" key="1">
    <citation type="submission" date="2016-04" db="EMBL/GenBank/DDBJ databases">
        <authorList>
            <person name="Evans L.H."/>
            <person name="Alamgir A."/>
            <person name="Owens N."/>
            <person name="Weber N.D."/>
            <person name="Virtaneva K."/>
            <person name="Barbian K."/>
            <person name="Babar A."/>
            <person name="Rosenke K."/>
        </authorList>
    </citation>
    <scope>NUCLEOTIDE SEQUENCE [LARGE SCALE GENOMIC DNA]</scope>
    <source>
        <strain evidence="1">NIES-2108</strain>
    </source>
</reference>
<evidence type="ECO:0000313" key="2">
    <source>
        <dbReference type="Proteomes" id="UP000252085"/>
    </source>
</evidence>
<sequence length="638" mass="71986">MTVTTFTIDDLIRNQNPFAGHIVVRPQQIWGKSFPDVPSINAHASNAVFDAVDKVSKGKRETVGLTITAEKGLGKSHIISRIRHRLQTEDNSLFIYMSKYDNLNQIKSLFLQSVASSLRAFGSQKVMQWQEIAAALINEAKQWNYTPQQYINMYPGWLSQHSTKAIVHLTESVLKVKPEITNPYIVKAILWTLSPVHINYASYWLSGLELAQSQAEAMGLPNPKSEDREAEALSNVRQILDITSYYRVPVICFDELDIADAADNGFLAAQVIANLVKDLYNSLKQGVLLLAMYPRTWEDQIKALPEAEAVIDRLVSDQADRQPIKLSFLNSDDIVALVNQWLQDFYEEYQQTPPHPLYPFDETKLRELGKSRPTVRSVLKWCAENFIPNGTNVDDTAKVKASNTDPIGTWTSTTIHPVKPYFNSELANVEASIDSLMEEQETMGNALWLAFNSLIGETVEGVTIEDIEEIKASTADDGYIDFRIVDKNRKVRIGVTVVQQDGKFIGAALNRLIDYRRFDLTRGCLVRSKNINPGAGLARERLRILLKEKGGEWVSLQSQDIKPLLAIYFVWYNKDSYELTEEEVFDFIEQKQLAINNPLIREILSDPSGQEPTNLTDDGLPISIPQSIATADYIELNL</sequence>
<protein>
    <recommendedName>
        <fullName evidence="3">KAP NTPase domain-containing protein</fullName>
    </recommendedName>
</protein>
<organism evidence="1 2">
    <name type="scientific">Nostoc punctiforme NIES-2108</name>
    <dbReference type="NCBI Taxonomy" id="1356359"/>
    <lineage>
        <taxon>Bacteria</taxon>
        <taxon>Bacillati</taxon>
        <taxon>Cyanobacteriota</taxon>
        <taxon>Cyanophyceae</taxon>
        <taxon>Nostocales</taxon>
        <taxon>Nostocaceae</taxon>
        <taxon>Nostoc</taxon>
    </lineage>
</organism>
<dbReference type="AlphaFoldDB" id="A0A367S1C7"/>
<gene>
    <name evidence="1" type="ORF">A6769_02490</name>
</gene>